<evidence type="ECO:0000313" key="2">
    <source>
        <dbReference type="EMBL" id="GAU24048.1"/>
    </source>
</evidence>
<dbReference type="InterPro" id="IPR054290">
    <property type="entry name" value="DUF7026"/>
</dbReference>
<dbReference type="AlphaFoldDB" id="A0A2Z6M083"/>
<keyword evidence="3" id="KW-1185">Reference proteome</keyword>
<dbReference type="Proteomes" id="UP000242715">
    <property type="component" value="Unassembled WGS sequence"/>
</dbReference>
<feature type="domain" description="DUF7026" evidence="1">
    <location>
        <begin position="65"/>
        <end position="112"/>
    </location>
</feature>
<proteinExistence type="predicted"/>
<name>A0A2Z6M083_TRISU</name>
<sequence length="160" mass="18184">MALKIQHIPMFFTISPTTFSTHNNKPKTQISCTKNTNNNIISDASLASEFAEKASIINIRVKQAEEAMTKSRKILFKEFCGYLQLNEEEAKLKWNKMGEDEKWVLVNGFVKELGEFFHPLSAKSTKELVEEYLVQENLPPKSPPPLSSTLFPFDSIIGFP</sequence>
<protein>
    <recommendedName>
        <fullName evidence="1">DUF7026 domain-containing protein</fullName>
    </recommendedName>
</protein>
<reference evidence="3" key="1">
    <citation type="journal article" date="2017" name="Front. Plant Sci.">
        <title>Climate Clever Clovers: New Paradigm to Reduce the Environmental Footprint of Ruminants by Breeding Low Methanogenic Forages Utilizing Haplotype Variation.</title>
        <authorList>
            <person name="Kaur P."/>
            <person name="Appels R."/>
            <person name="Bayer P.E."/>
            <person name="Keeble-Gagnere G."/>
            <person name="Wang J."/>
            <person name="Hirakawa H."/>
            <person name="Shirasawa K."/>
            <person name="Vercoe P."/>
            <person name="Stefanova K."/>
            <person name="Durmic Z."/>
            <person name="Nichols P."/>
            <person name="Revell C."/>
            <person name="Isobe S.N."/>
            <person name="Edwards D."/>
            <person name="Erskine W."/>
        </authorList>
    </citation>
    <scope>NUCLEOTIDE SEQUENCE [LARGE SCALE GENOMIC DNA]</scope>
    <source>
        <strain evidence="3">cv. Daliak</strain>
    </source>
</reference>
<dbReference type="OrthoDB" id="1920063at2759"/>
<evidence type="ECO:0000313" key="3">
    <source>
        <dbReference type="Proteomes" id="UP000242715"/>
    </source>
</evidence>
<gene>
    <name evidence="2" type="ORF">TSUD_388410</name>
</gene>
<dbReference type="EMBL" id="DF973284">
    <property type="protein sequence ID" value="GAU24048.1"/>
    <property type="molecule type" value="Genomic_DNA"/>
</dbReference>
<accession>A0A2Z6M083</accession>
<evidence type="ECO:0000259" key="1">
    <source>
        <dbReference type="Pfam" id="PF22950"/>
    </source>
</evidence>
<organism evidence="2 3">
    <name type="scientific">Trifolium subterraneum</name>
    <name type="common">Subterranean clover</name>
    <dbReference type="NCBI Taxonomy" id="3900"/>
    <lineage>
        <taxon>Eukaryota</taxon>
        <taxon>Viridiplantae</taxon>
        <taxon>Streptophyta</taxon>
        <taxon>Embryophyta</taxon>
        <taxon>Tracheophyta</taxon>
        <taxon>Spermatophyta</taxon>
        <taxon>Magnoliopsida</taxon>
        <taxon>eudicotyledons</taxon>
        <taxon>Gunneridae</taxon>
        <taxon>Pentapetalae</taxon>
        <taxon>rosids</taxon>
        <taxon>fabids</taxon>
        <taxon>Fabales</taxon>
        <taxon>Fabaceae</taxon>
        <taxon>Papilionoideae</taxon>
        <taxon>50 kb inversion clade</taxon>
        <taxon>NPAAA clade</taxon>
        <taxon>Hologalegina</taxon>
        <taxon>IRL clade</taxon>
        <taxon>Trifolieae</taxon>
        <taxon>Trifolium</taxon>
    </lineage>
</organism>
<dbReference type="Pfam" id="PF22950">
    <property type="entry name" value="DUF7026"/>
    <property type="match status" value="1"/>
</dbReference>